<organism evidence="4 5">
    <name type="scientific">Jaapia argillacea MUCL 33604</name>
    <dbReference type="NCBI Taxonomy" id="933084"/>
    <lineage>
        <taxon>Eukaryota</taxon>
        <taxon>Fungi</taxon>
        <taxon>Dikarya</taxon>
        <taxon>Basidiomycota</taxon>
        <taxon>Agaricomycotina</taxon>
        <taxon>Agaricomycetes</taxon>
        <taxon>Agaricomycetidae</taxon>
        <taxon>Jaapiales</taxon>
        <taxon>Jaapiaceae</taxon>
        <taxon>Jaapia</taxon>
    </lineage>
</organism>
<protein>
    <recommendedName>
        <fullName evidence="3">DUF6533 domain-containing protein</fullName>
    </recommendedName>
</protein>
<feature type="transmembrane region" description="Helical" evidence="2">
    <location>
        <begin position="162"/>
        <end position="185"/>
    </location>
</feature>
<dbReference type="AlphaFoldDB" id="A0A067Q8E2"/>
<dbReference type="Proteomes" id="UP000027265">
    <property type="component" value="Unassembled WGS sequence"/>
</dbReference>
<evidence type="ECO:0000313" key="4">
    <source>
        <dbReference type="EMBL" id="KDQ58856.1"/>
    </source>
</evidence>
<name>A0A067Q8E2_9AGAM</name>
<sequence length="311" mass="35905">MQDFDPVAFVQNLQFLRLFQLSGTVVTIYDHSILFDREVELIWERPGIIAKIFFFLIRYCGDCIIITILIRILVSISVWPTLLIFSRLAFLTEVTSDSVSHSRFLLQIWATVIPVWTVQVIMQFRVYALYNRAKWVLALNLDVFHNPTCDVTHMPPDAVGPWISAMAFEGILFLLVLYKTVVHLLQLNYPLTRNSVTQVLLRDNIFYFVVVFSIYCLTVLAWYTFPIIWIEIFSNLNVAVTCILGSRLILNIRKASYRYEECVNTQEIEFQLRELVYGVERGAWVSGDDSLARGSHDNNGTEGEGESRQVV</sequence>
<keyword evidence="2" id="KW-1133">Transmembrane helix</keyword>
<dbReference type="OrthoDB" id="3258294at2759"/>
<feature type="transmembrane region" description="Helical" evidence="2">
    <location>
        <begin position="64"/>
        <end position="85"/>
    </location>
</feature>
<accession>A0A067Q8E2</accession>
<feature type="transmembrane region" description="Helical" evidence="2">
    <location>
        <begin position="229"/>
        <end position="250"/>
    </location>
</feature>
<evidence type="ECO:0000256" key="1">
    <source>
        <dbReference type="SAM" id="MobiDB-lite"/>
    </source>
</evidence>
<dbReference type="InterPro" id="IPR045340">
    <property type="entry name" value="DUF6533"/>
</dbReference>
<dbReference type="InParanoid" id="A0A067Q8E2"/>
<keyword evidence="5" id="KW-1185">Reference proteome</keyword>
<feature type="transmembrane region" description="Helical" evidence="2">
    <location>
        <begin position="205"/>
        <end position="223"/>
    </location>
</feature>
<reference evidence="5" key="1">
    <citation type="journal article" date="2014" name="Proc. Natl. Acad. Sci. U.S.A.">
        <title>Extensive sampling of basidiomycete genomes demonstrates inadequacy of the white-rot/brown-rot paradigm for wood decay fungi.</title>
        <authorList>
            <person name="Riley R."/>
            <person name="Salamov A.A."/>
            <person name="Brown D.W."/>
            <person name="Nagy L.G."/>
            <person name="Floudas D."/>
            <person name="Held B.W."/>
            <person name="Levasseur A."/>
            <person name="Lombard V."/>
            <person name="Morin E."/>
            <person name="Otillar R."/>
            <person name="Lindquist E.A."/>
            <person name="Sun H."/>
            <person name="LaButti K.M."/>
            <person name="Schmutz J."/>
            <person name="Jabbour D."/>
            <person name="Luo H."/>
            <person name="Baker S.E."/>
            <person name="Pisabarro A.G."/>
            <person name="Walton J.D."/>
            <person name="Blanchette R.A."/>
            <person name="Henrissat B."/>
            <person name="Martin F."/>
            <person name="Cullen D."/>
            <person name="Hibbett D.S."/>
            <person name="Grigoriev I.V."/>
        </authorList>
    </citation>
    <scope>NUCLEOTIDE SEQUENCE [LARGE SCALE GENOMIC DNA]</scope>
    <source>
        <strain evidence="5">MUCL 33604</strain>
    </source>
</reference>
<keyword evidence="2" id="KW-0812">Transmembrane</keyword>
<dbReference type="Pfam" id="PF20151">
    <property type="entry name" value="DUF6533"/>
    <property type="match status" value="1"/>
</dbReference>
<evidence type="ECO:0000256" key="2">
    <source>
        <dbReference type="SAM" id="Phobius"/>
    </source>
</evidence>
<dbReference type="STRING" id="933084.A0A067Q8E2"/>
<dbReference type="HOGENOM" id="CLU_035509_15_2_1"/>
<evidence type="ECO:0000259" key="3">
    <source>
        <dbReference type="Pfam" id="PF20151"/>
    </source>
</evidence>
<evidence type="ECO:0000313" key="5">
    <source>
        <dbReference type="Proteomes" id="UP000027265"/>
    </source>
</evidence>
<proteinExistence type="predicted"/>
<keyword evidence="2" id="KW-0472">Membrane</keyword>
<feature type="domain" description="DUF6533" evidence="3">
    <location>
        <begin position="19"/>
        <end position="61"/>
    </location>
</feature>
<feature type="region of interest" description="Disordered" evidence="1">
    <location>
        <begin position="290"/>
        <end position="311"/>
    </location>
</feature>
<gene>
    <name evidence="4" type="ORF">JAAARDRAFT_646349</name>
</gene>
<feature type="transmembrane region" description="Helical" evidence="2">
    <location>
        <begin position="106"/>
        <end position="130"/>
    </location>
</feature>
<dbReference type="EMBL" id="KL197716">
    <property type="protein sequence ID" value="KDQ58856.1"/>
    <property type="molecule type" value="Genomic_DNA"/>
</dbReference>